<feature type="compositionally biased region" description="Polar residues" evidence="2">
    <location>
        <begin position="603"/>
        <end position="613"/>
    </location>
</feature>
<dbReference type="FunFam" id="1.25.10.10:FF:000056">
    <property type="entry name" value="FH1/FH2 domain-containing protein 3 isoform X1"/>
    <property type="match status" value="1"/>
</dbReference>
<feature type="compositionally biased region" description="Polar residues" evidence="2">
    <location>
        <begin position="379"/>
        <end position="393"/>
    </location>
</feature>
<dbReference type="InterPro" id="IPR056771">
    <property type="entry name" value="FH3_FHOD1-3-like"/>
</dbReference>
<dbReference type="Pfam" id="PF18382">
    <property type="entry name" value="Formin_GBD_N"/>
    <property type="match status" value="1"/>
</dbReference>
<dbReference type="PROSITE" id="PS51231">
    <property type="entry name" value="DAD"/>
    <property type="match status" value="1"/>
</dbReference>
<dbReference type="GO" id="GO:0005737">
    <property type="term" value="C:cytoplasm"/>
    <property type="evidence" value="ECO:0007669"/>
    <property type="project" value="TreeGrafter"/>
</dbReference>
<feature type="compositionally biased region" description="Polar residues" evidence="2">
    <location>
        <begin position="327"/>
        <end position="359"/>
    </location>
</feature>
<evidence type="ECO:0000313" key="7">
    <source>
        <dbReference type="Proteomes" id="UP000708208"/>
    </source>
</evidence>
<feature type="region of interest" description="Disordered" evidence="2">
    <location>
        <begin position="304"/>
        <end position="395"/>
    </location>
</feature>
<dbReference type="SMART" id="SM00498">
    <property type="entry name" value="FH2"/>
    <property type="match status" value="1"/>
</dbReference>
<feature type="region of interest" description="Disordered" evidence="2">
    <location>
        <begin position="1214"/>
        <end position="1247"/>
    </location>
</feature>
<protein>
    <recommendedName>
        <fullName evidence="8">FH1/FH2 domain-containing protein 3</fullName>
    </recommendedName>
</protein>
<proteinExistence type="predicted"/>
<evidence type="ECO:0000259" key="5">
    <source>
        <dbReference type="PROSITE" id="PS51444"/>
    </source>
</evidence>
<name>A0A8J2LIJ9_9HEXA</name>
<feature type="compositionally biased region" description="Low complexity" evidence="2">
    <location>
        <begin position="456"/>
        <end position="467"/>
    </location>
</feature>
<feature type="domain" description="DAD" evidence="3">
    <location>
        <begin position="1201"/>
        <end position="1233"/>
    </location>
</feature>
<dbReference type="InterPro" id="IPR014768">
    <property type="entry name" value="GBD/FH3_dom"/>
</dbReference>
<dbReference type="InterPro" id="IPR041387">
    <property type="entry name" value="FHOD1_GBD_N"/>
</dbReference>
<feature type="region of interest" description="Disordered" evidence="2">
    <location>
        <begin position="493"/>
        <end position="513"/>
    </location>
</feature>
<sequence>MLICDTFLCCYYSLDDATLQLYKDGDYGTYLDLEASISEQQEEFDGFVNNKKNSIILRAQLPVRVHAIIEKLLNSDGRELRRALFSLKQIFQEDKDLVHEFVENGGLSCLIKVGSEADQNYQNYILRAIGQVMLYVDGMCGVMRHNETIQWLYSLVASKFRLVQKTALKLLLVFVDYIESNCLLLVQAVRIVDILKGSPLWSNVMSLLRDHDSGDTELLVYAMTLVNKVLNGIPDIDTYYDQVDALEEQGMATLIQKYMGKQCADLDLLQQFQIYEVVLKHEDGEEDNIMMQLDESMRAKLLNRKGYGDVEGSGGNKERRKSRRHSANGTPPSTPTGNGSSAPFLSTHPTVRRLSSTGETRGDNDDWSSSASSSHSSSPAPNGTPNGSASPVISNGYAKDKCISNDIDVTPALRKRRERAERQKTLQLEQKQVNGKVNGYSECNGNGHTTDDSMGSPVTPSSPVKTPESITLIPLGRSNSSKKDILAVVTTNGNDNSANMNGHNNNNNNKRPWKLPVYSVTNGTTNGEKENSVEKEAGENEKNVLKRENTVKDLTQKLANQSLLTSPVEENKSFIRTGDLSGVVSKAKEGLAKSKSRVDIKPPQSSDVVNGNNNTNGILEVKKSDNELHWDFLVSNLNRPLEVCDLDFTDLTDSDDVNILAPSPHMLNGGMNGFPPPVPSMNGFTLGPPPPPPGILGKSIPPPPLNGINGILSNGRGPPAPPLFGVALKQQNNSSDLITPKSTLKKTKKTVKLFWKEVREDPVTAMKIQKVGCIWDELSPIPLDTQRLEHLFESRAKDVITKKQTDMNKCKKIVVLDPKRSNAINIGMTKLPPPRTIKAAIMKMDATIINREGIEKLLTMLPTEEERAKIQEAQFANPEIPLGSAEQFLLTLASISELTARLKLWAFKLDYENLEKEVAEPLMDLKQGVEALEKNKTFRCILTTLLCIGNFLNGAEAKGFQIEYLVKVPEVKDTVHKHSLLHHLCHMVIEKFPDSTDLYSEIGPVTRASRVDFDELATNLAKMETDCKASWDHLRVIAKHDGPTNMKLKMSEFLADCAERIIVLGIVHHRIVNRYHKFLLWLGVLAHQVTTTKPHTLFKIISEFALEYRTTRERVLQQLQKKANHRERNKTRGKMITEQIMYKTKEDKADAELRQVLKATSDTSDGDVVRGTLTWTRRQKTSQPKLHDNKNVTLNGNGTLADGDDEILESLVKTATQTPATRAAPRERKRNNSRYSDRKSLRRTLRNGLSDEDRKLLAAYMATGHRF</sequence>
<comment type="caution">
    <text evidence="6">The sequence shown here is derived from an EMBL/GenBank/DDBJ whole genome shotgun (WGS) entry which is preliminary data.</text>
</comment>
<feature type="compositionally biased region" description="Low complexity" evidence="2">
    <location>
        <begin position="493"/>
        <end position="509"/>
    </location>
</feature>
<dbReference type="Pfam" id="PF02181">
    <property type="entry name" value="FH2"/>
    <property type="match status" value="1"/>
</dbReference>
<evidence type="ECO:0000256" key="1">
    <source>
        <dbReference type="ARBA" id="ARBA00023203"/>
    </source>
</evidence>
<dbReference type="InterPro" id="IPR015425">
    <property type="entry name" value="FH2_Formin"/>
</dbReference>
<dbReference type="PROSITE" id="PS51232">
    <property type="entry name" value="GBD_FH3"/>
    <property type="match status" value="1"/>
</dbReference>
<evidence type="ECO:0000259" key="4">
    <source>
        <dbReference type="PROSITE" id="PS51232"/>
    </source>
</evidence>
<feature type="compositionally biased region" description="Polar residues" evidence="2">
    <location>
        <begin position="437"/>
        <end position="448"/>
    </location>
</feature>
<evidence type="ECO:0000313" key="6">
    <source>
        <dbReference type="EMBL" id="CAG7837287.1"/>
    </source>
</evidence>
<dbReference type="PANTHER" id="PTHR45920:SF4">
    <property type="entry name" value="FORMIN HOMOLOGY 2 DOMAIN CONTAINING, ISOFORM I"/>
    <property type="match status" value="1"/>
</dbReference>
<dbReference type="EMBL" id="CAJVCH010571356">
    <property type="protein sequence ID" value="CAG7837287.1"/>
    <property type="molecule type" value="Genomic_DNA"/>
</dbReference>
<organism evidence="6 7">
    <name type="scientific">Allacma fusca</name>
    <dbReference type="NCBI Taxonomy" id="39272"/>
    <lineage>
        <taxon>Eukaryota</taxon>
        <taxon>Metazoa</taxon>
        <taxon>Ecdysozoa</taxon>
        <taxon>Arthropoda</taxon>
        <taxon>Hexapoda</taxon>
        <taxon>Collembola</taxon>
        <taxon>Symphypleona</taxon>
        <taxon>Sminthuridae</taxon>
        <taxon>Allacma</taxon>
    </lineage>
</organism>
<dbReference type="PROSITE" id="PS51444">
    <property type="entry name" value="FH2"/>
    <property type="match status" value="1"/>
</dbReference>
<feature type="domain" description="GBD/FH3" evidence="4">
    <location>
        <begin position="6"/>
        <end position="362"/>
    </location>
</feature>
<dbReference type="GO" id="GO:0051015">
    <property type="term" value="F:actin filament binding"/>
    <property type="evidence" value="ECO:0007669"/>
    <property type="project" value="TreeGrafter"/>
</dbReference>
<dbReference type="Pfam" id="PF24959">
    <property type="entry name" value="FH3_FHOD1-3"/>
    <property type="match status" value="1"/>
</dbReference>
<evidence type="ECO:0000256" key="2">
    <source>
        <dbReference type="SAM" id="MobiDB-lite"/>
    </source>
</evidence>
<reference evidence="6" key="1">
    <citation type="submission" date="2021-06" db="EMBL/GenBank/DDBJ databases">
        <authorList>
            <person name="Hodson N. C."/>
            <person name="Mongue J. A."/>
            <person name="Jaron S. K."/>
        </authorList>
    </citation>
    <scope>NUCLEOTIDE SEQUENCE</scope>
</reference>
<dbReference type="GO" id="GO:0030866">
    <property type="term" value="P:cortical actin cytoskeleton organization"/>
    <property type="evidence" value="ECO:0007669"/>
    <property type="project" value="TreeGrafter"/>
</dbReference>
<feature type="domain" description="FH2" evidence="5">
    <location>
        <begin position="740"/>
        <end position="1134"/>
    </location>
</feature>
<dbReference type="Proteomes" id="UP000708208">
    <property type="component" value="Unassembled WGS sequence"/>
</dbReference>
<feature type="region of interest" description="Disordered" evidence="2">
    <location>
        <begin position="437"/>
        <end position="467"/>
    </location>
</feature>
<gene>
    <name evidence="6" type="ORF">AFUS01_LOCUS46425</name>
</gene>
<dbReference type="InterPro" id="IPR014767">
    <property type="entry name" value="DAD_dom"/>
</dbReference>
<accession>A0A8J2LIJ9</accession>
<evidence type="ECO:0000259" key="3">
    <source>
        <dbReference type="PROSITE" id="PS51231"/>
    </source>
</evidence>
<dbReference type="GO" id="GO:0005856">
    <property type="term" value="C:cytoskeleton"/>
    <property type="evidence" value="ECO:0007669"/>
    <property type="project" value="TreeGrafter"/>
</dbReference>
<dbReference type="AlphaFoldDB" id="A0A8J2LIJ9"/>
<evidence type="ECO:0008006" key="8">
    <source>
        <dbReference type="Google" id="ProtNLM"/>
    </source>
</evidence>
<dbReference type="PANTHER" id="PTHR45920">
    <property type="entry name" value="FORMIN HOMOLOGY 2 DOMAIN CONTAINING, ISOFORM I"/>
    <property type="match status" value="1"/>
</dbReference>
<feature type="region of interest" description="Disordered" evidence="2">
    <location>
        <begin position="594"/>
        <end position="613"/>
    </location>
</feature>
<keyword evidence="1" id="KW-0009">Actin-binding</keyword>
<dbReference type="OrthoDB" id="9806920at2759"/>
<keyword evidence="7" id="KW-1185">Reference proteome</keyword>
<feature type="compositionally biased region" description="Low complexity" evidence="2">
    <location>
        <begin position="368"/>
        <end position="378"/>
    </location>
</feature>
<feature type="compositionally biased region" description="Low complexity" evidence="2">
    <location>
        <begin position="1214"/>
        <end position="1223"/>
    </location>
</feature>